<dbReference type="AlphaFoldDB" id="A0A834WE97"/>
<protein>
    <submittedName>
        <fullName evidence="1">Uncharacterized protein</fullName>
    </submittedName>
</protein>
<keyword evidence="2" id="KW-1185">Reference proteome</keyword>
<evidence type="ECO:0000313" key="1">
    <source>
        <dbReference type="EMBL" id="KAF7819472.1"/>
    </source>
</evidence>
<comment type="caution">
    <text evidence="1">The sequence shown here is derived from an EMBL/GenBank/DDBJ whole genome shotgun (WGS) entry which is preliminary data.</text>
</comment>
<accession>A0A834WE97</accession>
<dbReference type="Proteomes" id="UP000634136">
    <property type="component" value="Unassembled WGS sequence"/>
</dbReference>
<gene>
    <name evidence="1" type="ORF">G2W53_024927</name>
</gene>
<organism evidence="1 2">
    <name type="scientific">Senna tora</name>
    <dbReference type="NCBI Taxonomy" id="362788"/>
    <lineage>
        <taxon>Eukaryota</taxon>
        <taxon>Viridiplantae</taxon>
        <taxon>Streptophyta</taxon>
        <taxon>Embryophyta</taxon>
        <taxon>Tracheophyta</taxon>
        <taxon>Spermatophyta</taxon>
        <taxon>Magnoliopsida</taxon>
        <taxon>eudicotyledons</taxon>
        <taxon>Gunneridae</taxon>
        <taxon>Pentapetalae</taxon>
        <taxon>rosids</taxon>
        <taxon>fabids</taxon>
        <taxon>Fabales</taxon>
        <taxon>Fabaceae</taxon>
        <taxon>Caesalpinioideae</taxon>
        <taxon>Cassia clade</taxon>
        <taxon>Senna</taxon>
    </lineage>
</organism>
<evidence type="ECO:0000313" key="2">
    <source>
        <dbReference type="Proteomes" id="UP000634136"/>
    </source>
</evidence>
<name>A0A834WE97_9FABA</name>
<proteinExistence type="predicted"/>
<dbReference type="EMBL" id="JAAIUW010000008">
    <property type="protein sequence ID" value="KAF7819472.1"/>
    <property type="molecule type" value="Genomic_DNA"/>
</dbReference>
<reference evidence="1" key="1">
    <citation type="submission" date="2020-09" db="EMBL/GenBank/DDBJ databases">
        <title>Genome-Enabled Discovery of Anthraquinone Biosynthesis in Senna tora.</title>
        <authorList>
            <person name="Kang S.-H."/>
            <person name="Pandey R.P."/>
            <person name="Lee C.-M."/>
            <person name="Sim J.-S."/>
            <person name="Jeong J.-T."/>
            <person name="Choi B.-S."/>
            <person name="Jung M."/>
            <person name="Ginzburg D."/>
            <person name="Zhao K."/>
            <person name="Won S.Y."/>
            <person name="Oh T.-J."/>
            <person name="Yu Y."/>
            <person name="Kim N.-H."/>
            <person name="Lee O.R."/>
            <person name="Lee T.-H."/>
            <person name="Bashyal P."/>
            <person name="Kim T.-S."/>
            <person name="Lee W.-H."/>
            <person name="Kawkins C."/>
            <person name="Kim C.-K."/>
            <person name="Kim J.S."/>
            <person name="Ahn B.O."/>
            <person name="Rhee S.Y."/>
            <person name="Sohng J.K."/>
        </authorList>
    </citation>
    <scope>NUCLEOTIDE SEQUENCE</scope>
    <source>
        <tissue evidence="1">Leaf</tissue>
    </source>
</reference>
<sequence>MQEVAYQMRKVQGVVASSLKKGEEKERRAASFMDGSWNGKGPWPIL</sequence>